<proteinExistence type="predicted"/>
<accession>A0ABD1VHM6</accession>
<feature type="domain" description="NB-ARC" evidence="2">
    <location>
        <begin position="607"/>
        <end position="683"/>
    </location>
</feature>
<dbReference type="GO" id="GO:0006952">
    <property type="term" value="P:defense response"/>
    <property type="evidence" value="ECO:0007669"/>
    <property type="project" value="UniProtKB-KW"/>
</dbReference>
<dbReference type="Pfam" id="PF00931">
    <property type="entry name" value="NB-ARC"/>
    <property type="match status" value="3"/>
</dbReference>
<feature type="domain" description="NB-ARC" evidence="2">
    <location>
        <begin position="352"/>
        <end position="440"/>
    </location>
</feature>
<dbReference type="EMBL" id="JBFOLJ010000005">
    <property type="protein sequence ID" value="KAL2536818.1"/>
    <property type="molecule type" value="Genomic_DNA"/>
</dbReference>
<comment type="caution">
    <text evidence="4">The sequence shown here is derived from an EMBL/GenBank/DDBJ whole genome shotgun (WGS) entry which is preliminary data.</text>
</comment>
<dbReference type="PANTHER" id="PTHR19338:SF32">
    <property type="entry name" value="OS06G0287500 PROTEIN"/>
    <property type="match status" value="1"/>
</dbReference>
<dbReference type="InterPro" id="IPR032675">
    <property type="entry name" value="LRR_dom_sf"/>
</dbReference>
<evidence type="ECO:0000313" key="5">
    <source>
        <dbReference type="Proteomes" id="UP001604277"/>
    </source>
</evidence>
<keyword evidence="1" id="KW-0677">Repeat</keyword>
<dbReference type="Proteomes" id="UP001604277">
    <property type="component" value="Unassembled WGS sequence"/>
</dbReference>
<dbReference type="InterPro" id="IPR055414">
    <property type="entry name" value="LRR_R13L4/SHOC2-like"/>
</dbReference>
<dbReference type="Gene3D" id="3.40.50.300">
    <property type="entry name" value="P-loop containing nucleotide triphosphate hydrolases"/>
    <property type="match status" value="3"/>
</dbReference>
<dbReference type="SUPFAM" id="SSF52047">
    <property type="entry name" value="RNI-like"/>
    <property type="match status" value="1"/>
</dbReference>
<evidence type="ECO:0000313" key="4">
    <source>
        <dbReference type="EMBL" id="KAL2536818.1"/>
    </source>
</evidence>
<dbReference type="PRINTS" id="PR00364">
    <property type="entry name" value="DISEASERSIST"/>
</dbReference>
<keyword evidence="5" id="KW-1185">Reference proteome</keyword>
<dbReference type="InterPro" id="IPR002182">
    <property type="entry name" value="NB-ARC"/>
</dbReference>
<dbReference type="SUPFAM" id="SSF52540">
    <property type="entry name" value="P-loop containing nucleoside triphosphate hydrolases"/>
    <property type="match status" value="3"/>
</dbReference>
<dbReference type="Pfam" id="PF23598">
    <property type="entry name" value="LRR_14"/>
    <property type="match status" value="1"/>
</dbReference>
<protein>
    <submittedName>
        <fullName evidence="4">Disease resistance protein RPM1-like</fullName>
    </submittedName>
</protein>
<organism evidence="4 5">
    <name type="scientific">Forsythia ovata</name>
    <dbReference type="NCBI Taxonomy" id="205694"/>
    <lineage>
        <taxon>Eukaryota</taxon>
        <taxon>Viridiplantae</taxon>
        <taxon>Streptophyta</taxon>
        <taxon>Embryophyta</taxon>
        <taxon>Tracheophyta</taxon>
        <taxon>Spermatophyta</taxon>
        <taxon>Magnoliopsida</taxon>
        <taxon>eudicotyledons</taxon>
        <taxon>Gunneridae</taxon>
        <taxon>Pentapetalae</taxon>
        <taxon>asterids</taxon>
        <taxon>lamiids</taxon>
        <taxon>Lamiales</taxon>
        <taxon>Oleaceae</taxon>
        <taxon>Forsythieae</taxon>
        <taxon>Forsythia</taxon>
    </lineage>
</organism>
<evidence type="ECO:0000256" key="1">
    <source>
        <dbReference type="ARBA" id="ARBA00022737"/>
    </source>
</evidence>
<dbReference type="AlphaFoldDB" id="A0ABD1VHM6"/>
<dbReference type="SUPFAM" id="SSF52058">
    <property type="entry name" value="L domain-like"/>
    <property type="match status" value="1"/>
</dbReference>
<dbReference type="InterPro" id="IPR027417">
    <property type="entry name" value="P-loop_NTPase"/>
</dbReference>
<gene>
    <name evidence="4" type="ORF">Fot_18209</name>
</gene>
<evidence type="ECO:0000259" key="2">
    <source>
        <dbReference type="Pfam" id="PF00931"/>
    </source>
</evidence>
<feature type="domain" description="NB-ARC" evidence="2">
    <location>
        <begin position="94"/>
        <end position="179"/>
    </location>
</feature>
<sequence>MEDCLQCPSYPHSTKMSAVQCFFVKEPGDTWFKENIESIIIRVRGIAERHQRYQYKFNIPEAGLSSVVVNRLAYDSRGDALLVEEAELVGIEGRKSELMGWVMEGGARLGVISVAGMGGLGKTTLVKKVYDDAAVKKHFQSHAWITVSESFKIKELLRDTIHQLFDETKQPAGKFQSLTKLDLDKLEPLKQVIIEEGAMPNLEKIIIQRCTFLESVPSGIEHLTNIQILEFFDMPQEFVHKLLPDTFNGDYRKVAHIPQVYYTYWRDAAWEAHPLGTNHQMPRAITRTNDRHIESIRIRVRGIAERQQRYQYKFNIQEAGSSSVVDNSLAYDRRGDALLVEEAELVGIDGRKSELMGWLVEGGAKLGVISVAGMGGLGKTTLVKKVYDDAAVKKHFQSHAWITVSESFKIEELLRDTIHQLFDETKQPAGKFQRLKKLDLDKLEPLKQVIIEEGAMANLEKIIIQRCTFLESVPSGIEHLTNIQVLEFFDMPQEFVHKLLPDTFDGDYHKVAHIPQVYYTNWRDDAWEAHPLGANRQMPKAITRTNDQRNSLIRIRVSGIAERHQRYQYKFNIPEAGSSSVVDNSLAYDRRGDALLVEEAELVGIEGRKSELMGWLVEGGAKLGVISVAGMGGLGKTTLVKKVYDEAAVKKHFQSHAWITVSESFKIEELLRDTIHQLFDETKQPVPQGINTMSANEQTSGGINKVRRLSIHGSLAKVQPQGFGTQLRSLHAFGVTDLKSMLSIHELLNSCRMLKVLVLSGSNLESFPKAITKLLHLRFLSLRCTNIKSLPRSIEKLQKLETLDLKHSYVTKLPVEILKLPNLRHLIVYRCVEYSYLPFDYTLGFKPPVGMGALTSLHQLTFVDATPDSGIAGKFQRLKKLDLDKLEPLKQVIIEEGAMANLEKIIIQRCTFLESVPSGIEHLTNIQVLEFFDMPQEFVHKLLPDTFNGDYHKVAHIPQVYYTNWRDDAWEAHPLGANRQMPKAITRTNDQRNSL</sequence>
<dbReference type="PANTHER" id="PTHR19338">
    <property type="entry name" value="TRANSLOCASE OF INNER MITOCHONDRIAL MEMBRANE 13 HOMOLOG"/>
    <property type="match status" value="1"/>
</dbReference>
<reference evidence="5" key="1">
    <citation type="submission" date="2024-07" db="EMBL/GenBank/DDBJ databases">
        <title>Two chromosome-level genome assemblies of Korean endemic species Abeliophyllum distichum and Forsythia ovata (Oleaceae).</title>
        <authorList>
            <person name="Jang H."/>
        </authorList>
    </citation>
    <scope>NUCLEOTIDE SEQUENCE [LARGE SCALE GENOMIC DNA]</scope>
</reference>
<dbReference type="Gene3D" id="3.80.10.10">
    <property type="entry name" value="Ribonuclease Inhibitor"/>
    <property type="match status" value="1"/>
</dbReference>
<feature type="domain" description="Disease resistance R13L4/SHOC-2-like LRR" evidence="3">
    <location>
        <begin position="726"/>
        <end position="881"/>
    </location>
</feature>
<evidence type="ECO:0000259" key="3">
    <source>
        <dbReference type="Pfam" id="PF23598"/>
    </source>
</evidence>
<name>A0ABD1VHM6_9LAMI</name>